<proteinExistence type="predicted"/>
<dbReference type="Gene3D" id="3.40.50.720">
    <property type="entry name" value="NAD(P)-binding Rossmann-like Domain"/>
    <property type="match status" value="2"/>
</dbReference>
<dbReference type="EMBL" id="CAJHJG010004143">
    <property type="protein sequence ID" value="CAD6938738.1"/>
    <property type="molecule type" value="Genomic_DNA"/>
</dbReference>
<dbReference type="PANTHER" id="PTHR11374">
    <property type="entry name" value="UDP-GLUCOSE DEHYDROGENASE/UDP-MANNAC DEHYDROGENASE"/>
    <property type="match status" value="1"/>
</dbReference>
<dbReference type="InterPro" id="IPR014026">
    <property type="entry name" value="UDP-Glc/GDP-Man_DH_dimer"/>
</dbReference>
<accession>A0ABN7J1T0</accession>
<dbReference type="SUPFAM" id="SSF51735">
    <property type="entry name" value="NAD(P)-binding Rossmann-fold domains"/>
    <property type="match status" value="1"/>
</dbReference>
<dbReference type="InterPro" id="IPR028356">
    <property type="entry name" value="UDPglc_DH_euk"/>
</dbReference>
<organism evidence="4 5">
    <name type="scientific">Tilletia caries</name>
    <name type="common">wheat bunt fungus</name>
    <dbReference type="NCBI Taxonomy" id="13290"/>
    <lineage>
        <taxon>Eukaryota</taxon>
        <taxon>Fungi</taxon>
        <taxon>Dikarya</taxon>
        <taxon>Basidiomycota</taxon>
        <taxon>Ustilaginomycotina</taxon>
        <taxon>Exobasidiomycetes</taxon>
        <taxon>Tilletiales</taxon>
        <taxon>Tilletiaceae</taxon>
        <taxon>Tilletia</taxon>
    </lineage>
</organism>
<comment type="caution">
    <text evidence="4">The sequence shown here is derived from an EMBL/GenBank/DDBJ whole genome shotgun (WGS) entry which is preliminary data.</text>
</comment>
<evidence type="ECO:0000259" key="2">
    <source>
        <dbReference type="Pfam" id="PF00984"/>
    </source>
</evidence>
<dbReference type="Gene3D" id="1.20.5.100">
    <property type="entry name" value="Cytochrome c1, transmembrane anchor, C-terminal"/>
    <property type="match status" value="1"/>
</dbReference>
<feature type="domain" description="UDP-glucose/GDP-mannose dehydrogenase N-terminal" evidence="3">
    <location>
        <begin position="22"/>
        <end position="87"/>
    </location>
</feature>
<evidence type="ECO:0008006" key="6">
    <source>
        <dbReference type="Google" id="ProtNLM"/>
    </source>
</evidence>
<dbReference type="Proteomes" id="UP000836402">
    <property type="component" value="Unassembled WGS sequence"/>
</dbReference>
<evidence type="ECO:0000259" key="3">
    <source>
        <dbReference type="Pfam" id="PF03721"/>
    </source>
</evidence>
<evidence type="ECO:0000313" key="4">
    <source>
        <dbReference type="EMBL" id="CAD6938738.1"/>
    </source>
</evidence>
<dbReference type="Pfam" id="PF00984">
    <property type="entry name" value="UDPG_MGDP_dh"/>
    <property type="match status" value="1"/>
</dbReference>
<keyword evidence="5" id="KW-1185">Reference proteome</keyword>
<name>A0ABN7J1T0_9BASI</name>
<dbReference type="InterPro" id="IPR008927">
    <property type="entry name" value="6-PGluconate_DH-like_C_sf"/>
</dbReference>
<protein>
    <recommendedName>
        <fullName evidence="6">UDP-glucose 6-dehydrogenase</fullName>
    </recommendedName>
</protein>
<dbReference type="Pfam" id="PF03721">
    <property type="entry name" value="UDPG_MGDP_dh_N"/>
    <property type="match status" value="1"/>
</dbReference>
<dbReference type="PANTHER" id="PTHR11374:SF3">
    <property type="entry name" value="UDP-GLUCOSE 6-DEHYDROGENASE"/>
    <property type="match status" value="1"/>
</dbReference>
<comment type="catalytic activity">
    <reaction evidence="1">
        <text>UDP-alpha-D-glucose + 2 NAD(+) + H2O = UDP-alpha-D-glucuronate + 2 NADH + 3 H(+)</text>
        <dbReference type="Rhea" id="RHEA:23596"/>
        <dbReference type="ChEBI" id="CHEBI:15377"/>
        <dbReference type="ChEBI" id="CHEBI:15378"/>
        <dbReference type="ChEBI" id="CHEBI:57540"/>
        <dbReference type="ChEBI" id="CHEBI:57945"/>
        <dbReference type="ChEBI" id="CHEBI:58052"/>
        <dbReference type="ChEBI" id="CHEBI:58885"/>
        <dbReference type="EC" id="1.1.1.22"/>
    </reaction>
</comment>
<sequence length="270" mass="29741">MIFNINGSHHSQVYLLHRRRLVGGPTCTIIADQCPDITATIVDVNPVRIVACNSDKLPVHEPGLEEFVFKCRGKNLFFSSDATRQFTRPYVKACTSRVAAVATSSNTSSRSEQPPSGPILEANSREGLRFDILSNPESLAEATSVSLSSIPIPRALKACPPKSLKDAREDLVNVYRHWVHRKRIFTTGLWSRELSQLVTNACITQRISSINAMAAICEATDADVDEVAHACGLDKRIGPKFLKANVGFGGSCCQKDILKLVYRWQSTEGR</sequence>
<dbReference type="InterPro" id="IPR001732">
    <property type="entry name" value="UDP-Glc/GDP-Man_DH_N"/>
</dbReference>
<evidence type="ECO:0000313" key="5">
    <source>
        <dbReference type="Proteomes" id="UP000836402"/>
    </source>
</evidence>
<reference evidence="4" key="1">
    <citation type="submission" date="2020-10" db="EMBL/GenBank/DDBJ databases">
        <authorList>
            <person name="Sedaghatjoo S."/>
        </authorList>
    </citation>
    <scope>NUCLEOTIDE SEQUENCE</scope>
    <source>
        <strain evidence="4">AZH3</strain>
    </source>
</reference>
<gene>
    <name evidence="4" type="ORF">JKIAZH3_G4341</name>
</gene>
<dbReference type="InterPro" id="IPR036291">
    <property type="entry name" value="NAD(P)-bd_dom_sf"/>
</dbReference>
<dbReference type="SUPFAM" id="SSF48179">
    <property type="entry name" value="6-phosphogluconate dehydrogenase C-terminal domain-like"/>
    <property type="match status" value="1"/>
</dbReference>
<evidence type="ECO:0000256" key="1">
    <source>
        <dbReference type="ARBA" id="ARBA00047473"/>
    </source>
</evidence>
<feature type="domain" description="UDP-glucose/GDP-mannose dehydrogenase dimerisation" evidence="2">
    <location>
        <begin position="191"/>
        <end position="266"/>
    </location>
</feature>